<dbReference type="SUPFAM" id="SSF46785">
    <property type="entry name" value="Winged helix' DNA-binding domain"/>
    <property type="match status" value="1"/>
</dbReference>
<dbReference type="AlphaFoldDB" id="A0A9E7N8S0"/>
<accession>A0A9E7N8S0</accession>
<dbReference type="EMBL" id="CP100355">
    <property type="protein sequence ID" value="UTF52192.1"/>
    <property type="molecule type" value="Genomic_DNA"/>
</dbReference>
<reference evidence="2" key="1">
    <citation type="submission" date="2022-06" db="EMBL/GenBank/DDBJ databases">
        <title>Diverse halophilic archaea isolated from saline environments.</title>
        <authorList>
            <person name="Cui H.-L."/>
        </authorList>
    </citation>
    <scope>NUCLEOTIDE SEQUENCE</scope>
    <source>
        <strain evidence="2">WLHS1</strain>
    </source>
</reference>
<name>A0A9E7N8S0_9EURY</name>
<dbReference type="RefSeq" id="WP_254156011.1">
    <property type="nucleotide sequence ID" value="NZ_CP100355.1"/>
</dbReference>
<keyword evidence="3" id="KW-1185">Reference proteome</keyword>
<gene>
    <name evidence="2" type="ORF">NGM29_10305</name>
</gene>
<feature type="region of interest" description="Disordered" evidence="1">
    <location>
        <begin position="1"/>
        <end position="23"/>
    </location>
</feature>
<dbReference type="InterPro" id="IPR036390">
    <property type="entry name" value="WH_DNA-bd_sf"/>
</dbReference>
<proteinExistence type="predicted"/>
<organism evidence="2 3">
    <name type="scientific">Natronosalvus rutilus</name>
    <dbReference type="NCBI Taxonomy" id="2953753"/>
    <lineage>
        <taxon>Archaea</taxon>
        <taxon>Methanobacteriati</taxon>
        <taxon>Methanobacteriota</taxon>
        <taxon>Stenosarchaea group</taxon>
        <taxon>Halobacteria</taxon>
        <taxon>Halobacteriales</taxon>
        <taxon>Natrialbaceae</taxon>
        <taxon>Natronosalvus</taxon>
    </lineage>
</organism>
<protein>
    <submittedName>
        <fullName evidence="2">Helix-turn-helix domain-containing protein</fullName>
    </submittedName>
</protein>
<dbReference type="InterPro" id="IPR036388">
    <property type="entry name" value="WH-like_DNA-bd_sf"/>
</dbReference>
<evidence type="ECO:0000313" key="3">
    <source>
        <dbReference type="Proteomes" id="UP001056855"/>
    </source>
</evidence>
<feature type="compositionally biased region" description="Polar residues" evidence="1">
    <location>
        <begin position="1"/>
        <end position="11"/>
    </location>
</feature>
<dbReference type="Pfam" id="PF12840">
    <property type="entry name" value="HTH_20"/>
    <property type="match status" value="1"/>
</dbReference>
<dbReference type="Proteomes" id="UP001056855">
    <property type="component" value="Chromosome"/>
</dbReference>
<evidence type="ECO:0000256" key="1">
    <source>
        <dbReference type="SAM" id="MobiDB-lite"/>
    </source>
</evidence>
<dbReference type="GeneID" id="73290441"/>
<evidence type="ECO:0000313" key="2">
    <source>
        <dbReference type="EMBL" id="UTF52192.1"/>
    </source>
</evidence>
<sequence>MSQSLTATTSPFGYDTPNDETTITTGDDVQTILDALTDADCRTILEALNEDAAYLTASELSERCDVPLSTTYRKIEKLTDAGMLDEKLRIRRSGKHTSEYGHRVDDVQISVEADSGIELLLSHPSA</sequence>
<dbReference type="Gene3D" id="1.10.10.10">
    <property type="entry name" value="Winged helix-like DNA-binding domain superfamily/Winged helix DNA-binding domain"/>
    <property type="match status" value="1"/>
</dbReference>
<dbReference type="KEGG" id="sawl:NGM29_10305"/>